<reference evidence="8" key="1">
    <citation type="journal article" date="2014" name="Int. J. Syst. Evol. Microbiol.">
        <title>Complete genome sequence of Corynebacterium casei LMG S-19264T (=DSM 44701T), isolated from a smear-ripened cheese.</title>
        <authorList>
            <consortium name="US DOE Joint Genome Institute (JGI-PGF)"/>
            <person name="Walter F."/>
            <person name="Albersmeier A."/>
            <person name="Kalinowski J."/>
            <person name="Ruckert C."/>
        </authorList>
    </citation>
    <scope>NUCLEOTIDE SEQUENCE</scope>
    <source>
        <strain evidence="8">CGMCC 1.12506</strain>
    </source>
</reference>
<evidence type="ECO:0000313" key="8">
    <source>
        <dbReference type="EMBL" id="GGD24470.1"/>
    </source>
</evidence>
<keyword evidence="4 7" id="KW-0812">Transmembrane</keyword>
<dbReference type="InterPro" id="IPR051907">
    <property type="entry name" value="DoxX-like_oxidoreductase"/>
</dbReference>
<evidence type="ECO:0008006" key="10">
    <source>
        <dbReference type="Google" id="ProtNLM"/>
    </source>
</evidence>
<name>A0A917DBQ9_9FLAO</name>
<proteinExistence type="inferred from homology"/>
<dbReference type="PANTHER" id="PTHR33452">
    <property type="entry name" value="OXIDOREDUCTASE CATD-RELATED"/>
    <property type="match status" value="1"/>
</dbReference>
<evidence type="ECO:0000256" key="7">
    <source>
        <dbReference type="SAM" id="Phobius"/>
    </source>
</evidence>
<evidence type="ECO:0000256" key="1">
    <source>
        <dbReference type="ARBA" id="ARBA00004651"/>
    </source>
</evidence>
<organism evidence="8 9">
    <name type="scientific">Flavobacterium orientale</name>
    <dbReference type="NCBI Taxonomy" id="1756020"/>
    <lineage>
        <taxon>Bacteria</taxon>
        <taxon>Pseudomonadati</taxon>
        <taxon>Bacteroidota</taxon>
        <taxon>Flavobacteriia</taxon>
        <taxon>Flavobacteriales</taxon>
        <taxon>Flavobacteriaceae</taxon>
        <taxon>Flavobacterium</taxon>
    </lineage>
</organism>
<protein>
    <recommendedName>
        <fullName evidence="10">DoxX family protein</fullName>
    </recommendedName>
</protein>
<dbReference type="PANTHER" id="PTHR33452:SF1">
    <property type="entry name" value="INNER MEMBRANE PROTEIN YPHA-RELATED"/>
    <property type="match status" value="1"/>
</dbReference>
<comment type="subcellular location">
    <subcellularLocation>
        <location evidence="1">Cell membrane</location>
        <topology evidence="1">Multi-pass membrane protein</topology>
    </subcellularLocation>
</comment>
<comment type="similarity">
    <text evidence="2">Belongs to the DoxX family.</text>
</comment>
<accession>A0A917DBQ9</accession>
<evidence type="ECO:0000256" key="2">
    <source>
        <dbReference type="ARBA" id="ARBA00006679"/>
    </source>
</evidence>
<dbReference type="EMBL" id="BMFG01000004">
    <property type="protein sequence ID" value="GGD24470.1"/>
    <property type="molecule type" value="Genomic_DNA"/>
</dbReference>
<evidence type="ECO:0000256" key="4">
    <source>
        <dbReference type="ARBA" id="ARBA00022692"/>
    </source>
</evidence>
<feature type="transmembrane region" description="Helical" evidence="7">
    <location>
        <begin position="21"/>
        <end position="39"/>
    </location>
</feature>
<dbReference type="AlphaFoldDB" id="A0A917DBQ9"/>
<dbReference type="InterPro" id="IPR032808">
    <property type="entry name" value="DoxX"/>
</dbReference>
<keyword evidence="3" id="KW-1003">Cell membrane</keyword>
<dbReference type="GO" id="GO:0005886">
    <property type="term" value="C:plasma membrane"/>
    <property type="evidence" value="ECO:0007669"/>
    <property type="project" value="UniProtKB-SubCell"/>
</dbReference>
<evidence type="ECO:0000256" key="5">
    <source>
        <dbReference type="ARBA" id="ARBA00022989"/>
    </source>
</evidence>
<feature type="transmembrane region" description="Helical" evidence="7">
    <location>
        <begin position="108"/>
        <end position="128"/>
    </location>
</feature>
<keyword evidence="5 7" id="KW-1133">Transmembrane helix</keyword>
<feature type="transmembrane region" description="Helical" evidence="7">
    <location>
        <begin position="59"/>
        <end position="80"/>
    </location>
</feature>
<comment type="caution">
    <text evidence="8">The sequence shown here is derived from an EMBL/GenBank/DDBJ whole genome shotgun (WGS) entry which is preliminary data.</text>
</comment>
<keyword evidence="9" id="KW-1185">Reference proteome</keyword>
<feature type="transmembrane region" description="Helical" evidence="7">
    <location>
        <begin position="85"/>
        <end position="102"/>
    </location>
</feature>
<evidence type="ECO:0000256" key="6">
    <source>
        <dbReference type="ARBA" id="ARBA00023136"/>
    </source>
</evidence>
<dbReference type="Proteomes" id="UP000625735">
    <property type="component" value="Unassembled WGS sequence"/>
</dbReference>
<dbReference type="Pfam" id="PF07681">
    <property type="entry name" value="DoxX"/>
    <property type="match status" value="1"/>
</dbReference>
<evidence type="ECO:0000256" key="3">
    <source>
        <dbReference type="ARBA" id="ARBA00022475"/>
    </source>
</evidence>
<gene>
    <name evidence="8" type="ORF">GCM10011343_13310</name>
</gene>
<dbReference type="RefSeq" id="WP_188361768.1">
    <property type="nucleotide sequence ID" value="NZ_BMFG01000004.1"/>
</dbReference>
<keyword evidence="6 7" id="KW-0472">Membrane</keyword>
<sequence length="140" mass="15539">MDTVKKLNKWANAHTSYPIDALRIGLGVFLFFKGTTFLTNSQYLLDLFEPFNNFGGAMLVIHYVAFAHLVGGVLIAVGLLTRLSIVTQLPILFGAILINFVGEMNYNNFVVATLCLALCIFFLIYGSGKHSADYFFKMGQ</sequence>
<evidence type="ECO:0000313" key="9">
    <source>
        <dbReference type="Proteomes" id="UP000625735"/>
    </source>
</evidence>
<reference evidence="8" key="2">
    <citation type="submission" date="2020-09" db="EMBL/GenBank/DDBJ databases">
        <authorList>
            <person name="Sun Q."/>
            <person name="Zhou Y."/>
        </authorList>
    </citation>
    <scope>NUCLEOTIDE SEQUENCE</scope>
    <source>
        <strain evidence="8">CGMCC 1.12506</strain>
    </source>
</reference>